<dbReference type="Proteomes" id="UP001243364">
    <property type="component" value="Unassembled WGS sequence"/>
</dbReference>
<evidence type="ECO:0000313" key="1">
    <source>
        <dbReference type="EMBL" id="MDQ0688937.1"/>
    </source>
</evidence>
<protein>
    <submittedName>
        <fullName evidence="1">Uncharacterized protein</fullName>
    </submittedName>
</protein>
<sequence length="48" mass="5125">MVGGWLLGLAVVALTAWAFEAWRAEVGRGHAEVSEGLEPELVDAHPEP</sequence>
<comment type="caution">
    <text evidence="1">The sequence shown here is derived from an EMBL/GenBank/DDBJ whole genome shotgun (WGS) entry which is preliminary data.</text>
</comment>
<name>A0ABU0QE52_STRAH</name>
<keyword evidence="2" id="KW-1185">Reference proteome</keyword>
<evidence type="ECO:0000313" key="2">
    <source>
        <dbReference type="Proteomes" id="UP001243364"/>
    </source>
</evidence>
<reference evidence="1 2" key="1">
    <citation type="submission" date="2023-07" db="EMBL/GenBank/DDBJ databases">
        <title>Comparative genomics of wheat-associated soil bacteria to identify genetic determinants of phenazine resistance.</title>
        <authorList>
            <person name="Mouncey N."/>
        </authorList>
    </citation>
    <scope>NUCLEOTIDE SEQUENCE [LARGE SCALE GENOMIC DNA]</scope>
    <source>
        <strain evidence="1 2">W4I19-2</strain>
    </source>
</reference>
<accession>A0ABU0QE52</accession>
<gene>
    <name evidence="1" type="ORF">QFZ56_007900</name>
</gene>
<dbReference type="EMBL" id="JAUSYA010000001">
    <property type="protein sequence ID" value="MDQ0688937.1"/>
    <property type="molecule type" value="Genomic_DNA"/>
</dbReference>
<organism evidence="1 2">
    <name type="scientific">Streptomyces achromogenes</name>
    <dbReference type="NCBI Taxonomy" id="67255"/>
    <lineage>
        <taxon>Bacteria</taxon>
        <taxon>Bacillati</taxon>
        <taxon>Actinomycetota</taxon>
        <taxon>Actinomycetes</taxon>
        <taxon>Kitasatosporales</taxon>
        <taxon>Streptomycetaceae</taxon>
        <taxon>Streptomyces</taxon>
    </lineage>
</organism>
<proteinExistence type="predicted"/>